<gene>
    <name evidence="2" type="ORF">V5J35_003694</name>
</gene>
<dbReference type="RefSeq" id="WP_354008582.1">
    <property type="nucleotide sequence ID" value="NZ_JBEWTA010000001.1"/>
</dbReference>
<proteinExistence type="predicted"/>
<evidence type="ECO:0008006" key="4">
    <source>
        <dbReference type="Google" id="ProtNLM"/>
    </source>
</evidence>
<evidence type="ECO:0000256" key="1">
    <source>
        <dbReference type="SAM" id="Phobius"/>
    </source>
</evidence>
<dbReference type="EMBL" id="JBEWTB010000002">
    <property type="protein sequence ID" value="MET4758502.1"/>
    <property type="molecule type" value="Genomic_DNA"/>
</dbReference>
<keyword evidence="1" id="KW-1133">Transmembrane helix</keyword>
<comment type="caution">
    <text evidence="2">The sequence shown here is derived from an EMBL/GenBank/DDBJ whole genome shotgun (WGS) entry which is preliminary data.</text>
</comment>
<evidence type="ECO:0000313" key="2">
    <source>
        <dbReference type="EMBL" id="MET4758502.1"/>
    </source>
</evidence>
<protein>
    <recommendedName>
        <fullName evidence="4">BAX inhibitor (BI)-1/YccA family protein</fullName>
    </recommendedName>
</protein>
<accession>A0ABV2SL52</accession>
<keyword evidence="3" id="KW-1185">Reference proteome</keyword>
<keyword evidence="1" id="KW-0472">Membrane</keyword>
<sequence>MDDMLEKSEQKLRNATAFNNYLVASAYVMGAAVFIAMSVQLTRGLLGV</sequence>
<name>A0ABV2SL52_9GAMM</name>
<evidence type="ECO:0000313" key="3">
    <source>
        <dbReference type="Proteomes" id="UP001549366"/>
    </source>
</evidence>
<dbReference type="Proteomes" id="UP001549366">
    <property type="component" value="Unassembled WGS sequence"/>
</dbReference>
<keyword evidence="1" id="KW-0812">Transmembrane</keyword>
<organism evidence="2 3">
    <name type="scientific">Endozoicomonas lisbonensis</name>
    <dbReference type="NCBI Taxonomy" id="3120522"/>
    <lineage>
        <taxon>Bacteria</taxon>
        <taxon>Pseudomonadati</taxon>
        <taxon>Pseudomonadota</taxon>
        <taxon>Gammaproteobacteria</taxon>
        <taxon>Oceanospirillales</taxon>
        <taxon>Endozoicomonadaceae</taxon>
        <taxon>Endozoicomonas</taxon>
    </lineage>
</organism>
<feature type="transmembrane region" description="Helical" evidence="1">
    <location>
        <begin position="21"/>
        <end position="41"/>
    </location>
</feature>
<reference evidence="2 3" key="1">
    <citation type="submission" date="2024-06" db="EMBL/GenBank/DDBJ databases">
        <title>Genomic Encyclopedia of Type Strains, Phase V (KMG-V): Genome sequencing to study the core and pangenomes of soil and plant-associated prokaryotes.</title>
        <authorList>
            <person name="Whitman W."/>
        </authorList>
    </citation>
    <scope>NUCLEOTIDE SEQUENCE [LARGE SCALE GENOMIC DNA]</scope>
    <source>
        <strain evidence="2 3">NE40</strain>
    </source>
</reference>